<gene>
    <name evidence="1" type="primary">66</name>
    <name evidence="1" type="ORF">PBI_ONEUP_66</name>
</gene>
<dbReference type="EMBL" id="KU998245">
    <property type="protein sequence ID" value="ANA86401.1"/>
    <property type="molecule type" value="Genomic_DNA"/>
</dbReference>
<dbReference type="Proteomes" id="UP000204609">
    <property type="component" value="Segment"/>
</dbReference>
<proteinExistence type="predicted"/>
<organism evidence="1 2">
    <name type="scientific">Gordonia phage OneUp</name>
    <dbReference type="NCBI Taxonomy" id="1838074"/>
    <lineage>
        <taxon>Viruses</taxon>
        <taxon>Duplodnaviria</taxon>
        <taxon>Heunggongvirae</taxon>
        <taxon>Uroviricota</taxon>
        <taxon>Caudoviricetes</taxon>
        <taxon>Oneupvirus</taxon>
        <taxon>Oneupvirus oneup</taxon>
    </lineage>
</organism>
<dbReference type="KEGG" id="vg:28800524"/>
<reference evidence="2" key="1">
    <citation type="submission" date="2016-03" db="EMBL/GenBank/DDBJ databases">
        <authorList>
            <person name="Ploux O."/>
        </authorList>
    </citation>
    <scope>NUCLEOTIDE SEQUENCE [LARGE SCALE GENOMIC DNA]</scope>
</reference>
<name>A0A160DEW0_9CAUD</name>
<dbReference type="GeneID" id="28800524"/>
<sequence>MTRATKETRTVTQHRFICPCDYGTGGDIGTFQDAMNWAYAKADELGIKTTTDDWCRLFPEDDQIAIVLEEVRK</sequence>
<evidence type="ECO:0000313" key="1">
    <source>
        <dbReference type="EMBL" id="ANA86401.1"/>
    </source>
</evidence>
<evidence type="ECO:0000313" key="2">
    <source>
        <dbReference type="Proteomes" id="UP000204609"/>
    </source>
</evidence>
<accession>A0A160DEW0</accession>
<protein>
    <submittedName>
        <fullName evidence="1">Uncharacterized protein</fullName>
    </submittedName>
</protein>
<dbReference type="OrthoDB" id="36496at10239"/>
<keyword evidence="2" id="KW-1185">Reference proteome</keyword>
<dbReference type="RefSeq" id="YP_009274483.1">
    <property type="nucleotide sequence ID" value="NC_030917.1"/>
</dbReference>